<protein>
    <submittedName>
        <fullName evidence="1">Uncharacterized protein</fullName>
    </submittedName>
</protein>
<dbReference type="PANTHER" id="PTHR13800">
    <property type="entry name" value="TRANSIENT RECEPTOR POTENTIAL CATION CHANNEL, SUBFAMILY M, MEMBER 6"/>
    <property type="match status" value="1"/>
</dbReference>
<dbReference type="AlphaFoldDB" id="A0A3P7EIF1"/>
<accession>A0A3P7EIF1</accession>
<evidence type="ECO:0000313" key="1">
    <source>
        <dbReference type="EMBL" id="VDM22830.1"/>
    </source>
</evidence>
<dbReference type="GO" id="GO:0030001">
    <property type="term" value="P:metal ion transport"/>
    <property type="evidence" value="ECO:0007669"/>
    <property type="project" value="TreeGrafter"/>
</dbReference>
<dbReference type="GO" id="GO:0005886">
    <property type="term" value="C:plasma membrane"/>
    <property type="evidence" value="ECO:0007669"/>
    <property type="project" value="TreeGrafter"/>
</dbReference>
<dbReference type="EMBL" id="UYWW01013010">
    <property type="protein sequence ID" value="VDM22830.1"/>
    <property type="molecule type" value="Genomic_DNA"/>
</dbReference>
<name>A0A3P7EIF1_WUCBA</name>
<dbReference type="OrthoDB" id="10056930at2759"/>
<reference evidence="1 2" key="1">
    <citation type="submission" date="2018-11" db="EMBL/GenBank/DDBJ databases">
        <authorList>
            <consortium name="Pathogen Informatics"/>
        </authorList>
    </citation>
    <scope>NUCLEOTIDE SEQUENCE [LARGE SCALE GENOMIC DNA]</scope>
</reference>
<evidence type="ECO:0000313" key="2">
    <source>
        <dbReference type="Proteomes" id="UP000270924"/>
    </source>
</evidence>
<dbReference type="Proteomes" id="UP000270924">
    <property type="component" value="Unassembled WGS sequence"/>
</dbReference>
<sequence>MSEVVGLVFSLSFFSVKNFGIDKVHDYLLYENDLRNAARWFNEHANAILDAANAESPRETYRLLCLPLESFDGLTLTELALQTNNKQFVAHRCCQKWIYRLLYGKLQVCIKLLVRKVLYFYHIG</sequence>
<dbReference type="InterPro" id="IPR050927">
    <property type="entry name" value="TRPM"/>
</dbReference>
<keyword evidence="2" id="KW-1185">Reference proteome</keyword>
<gene>
    <name evidence="1" type="ORF">WBA_LOCUS12679</name>
</gene>
<organism evidence="1 2">
    <name type="scientific">Wuchereria bancrofti</name>
    <dbReference type="NCBI Taxonomy" id="6293"/>
    <lineage>
        <taxon>Eukaryota</taxon>
        <taxon>Metazoa</taxon>
        <taxon>Ecdysozoa</taxon>
        <taxon>Nematoda</taxon>
        <taxon>Chromadorea</taxon>
        <taxon>Rhabditida</taxon>
        <taxon>Spirurina</taxon>
        <taxon>Spiruromorpha</taxon>
        <taxon>Filarioidea</taxon>
        <taxon>Onchocercidae</taxon>
        <taxon>Wuchereria</taxon>
    </lineage>
</organism>
<dbReference type="InParanoid" id="A0A3P7EIF1"/>
<dbReference type="GO" id="GO:0005261">
    <property type="term" value="F:monoatomic cation channel activity"/>
    <property type="evidence" value="ECO:0007669"/>
    <property type="project" value="TreeGrafter"/>
</dbReference>
<dbReference type="PANTHER" id="PTHR13800:SF41">
    <property type="entry name" value="PROTEIN CED-11"/>
    <property type="match status" value="1"/>
</dbReference>
<proteinExistence type="predicted"/>